<dbReference type="InterPro" id="IPR000719">
    <property type="entry name" value="Prot_kinase_dom"/>
</dbReference>
<keyword evidence="4 9" id="KW-0418">Kinase</keyword>
<dbReference type="Pfam" id="PF00069">
    <property type="entry name" value="Pkinase"/>
    <property type="match status" value="1"/>
</dbReference>
<dbReference type="InterPro" id="IPR050205">
    <property type="entry name" value="CDPK_Ser/Thr_kinases"/>
</dbReference>
<dbReference type="GO" id="GO:0004674">
    <property type="term" value="F:protein serine/threonine kinase activity"/>
    <property type="evidence" value="ECO:0007669"/>
    <property type="project" value="UniProtKB-KW"/>
</dbReference>
<reference evidence="9" key="1">
    <citation type="submission" date="2014-05" db="EMBL/GenBank/DDBJ databases">
        <title>The transcriptome of the halophilic microalga Tetraselmis sp. GSL018 isolated from the Great Salt Lake, Utah.</title>
        <authorList>
            <person name="Jinkerson R.E."/>
            <person name="D'Adamo S."/>
            <person name="Posewitz M.C."/>
        </authorList>
    </citation>
    <scope>NUCLEOTIDE SEQUENCE</scope>
    <source>
        <strain evidence="9">GSL018</strain>
    </source>
</reference>
<comment type="similarity">
    <text evidence="7">Belongs to the protein kinase superfamily.</text>
</comment>
<dbReference type="EMBL" id="GBEZ01008763">
    <property type="protein sequence ID" value="JAC76796.1"/>
    <property type="molecule type" value="Transcribed_RNA"/>
</dbReference>
<protein>
    <submittedName>
        <fullName evidence="9">Calcium-dependent protein kinase</fullName>
    </submittedName>
</protein>
<dbReference type="AlphaFoldDB" id="A0A061S1W8"/>
<evidence type="ECO:0000256" key="3">
    <source>
        <dbReference type="ARBA" id="ARBA00022741"/>
    </source>
</evidence>
<dbReference type="GO" id="GO:0005524">
    <property type="term" value="F:ATP binding"/>
    <property type="evidence" value="ECO:0007669"/>
    <property type="project" value="UniProtKB-UniRule"/>
</dbReference>
<dbReference type="PROSITE" id="PS00108">
    <property type="entry name" value="PROTEIN_KINASE_ST"/>
    <property type="match status" value="1"/>
</dbReference>
<organism evidence="9">
    <name type="scientific">Tetraselmis sp. GSL018</name>
    <dbReference type="NCBI Taxonomy" id="582737"/>
    <lineage>
        <taxon>Eukaryota</taxon>
        <taxon>Viridiplantae</taxon>
        <taxon>Chlorophyta</taxon>
        <taxon>core chlorophytes</taxon>
        <taxon>Chlorodendrophyceae</taxon>
        <taxon>Chlorodendrales</taxon>
        <taxon>Chlorodendraceae</taxon>
        <taxon>Tetraselmis</taxon>
    </lineage>
</organism>
<feature type="domain" description="Protein kinase" evidence="8">
    <location>
        <begin position="38"/>
        <end position="311"/>
    </location>
</feature>
<dbReference type="InterPro" id="IPR017441">
    <property type="entry name" value="Protein_kinase_ATP_BS"/>
</dbReference>
<dbReference type="InterPro" id="IPR011009">
    <property type="entry name" value="Kinase-like_dom_sf"/>
</dbReference>
<dbReference type="InterPro" id="IPR008271">
    <property type="entry name" value="Ser/Thr_kinase_AS"/>
</dbReference>
<dbReference type="Gene3D" id="1.10.510.10">
    <property type="entry name" value="Transferase(Phosphotransferase) domain 1"/>
    <property type="match status" value="1"/>
</dbReference>
<evidence type="ECO:0000259" key="8">
    <source>
        <dbReference type="PROSITE" id="PS50011"/>
    </source>
</evidence>
<evidence type="ECO:0000256" key="2">
    <source>
        <dbReference type="ARBA" id="ARBA00022679"/>
    </source>
</evidence>
<keyword evidence="2" id="KW-0808">Transferase</keyword>
<sequence>MTLESATTLTCVETLHRDNNEQLSTGELGWPLVESRQFKHLRGLGSGSFGRVFASKHPVDGSLVAVKAVDKYRTAGDIRTRKELLWSLRREVETLASLQSAQSIVSLRGIYEDDKYAYIAMELCDKGDLQTFLDSHTGPVPEVAVRVLFRQMLETIAYIHEENICYSDVKPANFLLKTVDLAQDPLGLEVKLADFGCSQELSDDDFLTARTGTPLYTAPEVYLGRYGLAADMWGLGIILYRMLSGVFPFRPNLDKVAPFSMMMSVLHDKVSFQGNVWSQVSPEARDLVCKLLHRSLEKRIGAQEALEHPWFSVPLEMGPLSSKYTVIKQEL</sequence>
<proteinExistence type="inferred from homology"/>
<keyword evidence="1 7" id="KW-0723">Serine/threonine-protein kinase</keyword>
<keyword evidence="5 6" id="KW-0067">ATP-binding</keyword>
<evidence type="ECO:0000256" key="6">
    <source>
        <dbReference type="PROSITE-ProRule" id="PRU10141"/>
    </source>
</evidence>
<dbReference type="SUPFAM" id="SSF56112">
    <property type="entry name" value="Protein kinase-like (PK-like)"/>
    <property type="match status" value="1"/>
</dbReference>
<name>A0A061S1W8_9CHLO</name>
<dbReference type="PROSITE" id="PS00107">
    <property type="entry name" value="PROTEIN_KINASE_ATP"/>
    <property type="match status" value="1"/>
</dbReference>
<dbReference type="SMART" id="SM00220">
    <property type="entry name" value="S_TKc"/>
    <property type="match status" value="1"/>
</dbReference>
<dbReference type="PROSITE" id="PS50011">
    <property type="entry name" value="PROTEIN_KINASE_DOM"/>
    <property type="match status" value="1"/>
</dbReference>
<evidence type="ECO:0000256" key="7">
    <source>
        <dbReference type="RuleBase" id="RU000304"/>
    </source>
</evidence>
<feature type="binding site" evidence="6">
    <location>
        <position position="67"/>
    </location>
    <ligand>
        <name>ATP</name>
        <dbReference type="ChEBI" id="CHEBI:30616"/>
    </ligand>
</feature>
<evidence type="ECO:0000256" key="5">
    <source>
        <dbReference type="ARBA" id="ARBA00022840"/>
    </source>
</evidence>
<evidence type="ECO:0000313" key="9">
    <source>
        <dbReference type="EMBL" id="JAC76796.1"/>
    </source>
</evidence>
<keyword evidence="3 6" id="KW-0547">Nucleotide-binding</keyword>
<evidence type="ECO:0000256" key="1">
    <source>
        <dbReference type="ARBA" id="ARBA00022527"/>
    </source>
</evidence>
<evidence type="ECO:0000256" key="4">
    <source>
        <dbReference type="ARBA" id="ARBA00022777"/>
    </source>
</evidence>
<accession>A0A061S1W8</accession>
<gene>
    <name evidence="9" type="ORF">TSPGSL018_19232</name>
</gene>
<dbReference type="PANTHER" id="PTHR24349">
    <property type="entry name" value="SERINE/THREONINE-PROTEIN KINASE"/>
    <property type="match status" value="1"/>
</dbReference>